<dbReference type="EMBL" id="CH473948">
    <property type="protein sequence ID" value="EDM06223.1"/>
    <property type="molecule type" value="Genomic_DNA"/>
</dbReference>
<accession>A6HJL8</accession>
<gene>
    <name evidence="1" type="ORF">rCG_34075</name>
</gene>
<name>A6HJL8_RAT</name>
<dbReference type="AlphaFoldDB" id="A6HJL8"/>
<evidence type="ECO:0000313" key="1">
    <source>
        <dbReference type="EMBL" id="EDM06223.1"/>
    </source>
</evidence>
<dbReference type="Proteomes" id="UP000234681">
    <property type="component" value="Chromosome 10"/>
</dbReference>
<protein>
    <submittedName>
        <fullName evidence="1">RCG34075, isoform CRA_a</fullName>
    </submittedName>
</protein>
<organism evidence="1 2">
    <name type="scientific">Rattus norvegicus</name>
    <name type="common">Rat</name>
    <dbReference type="NCBI Taxonomy" id="10116"/>
    <lineage>
        <taxon>Eukaryota</taxon>
        <taxon>Metazoa</taxon>
        <taxon>Chordata</taxon>
        <taxon>Craniata</taxon>
        <taxon>Vertebrata</taxon>
        <taxon>Euteleostomi</taxon>
        <taxon>Mammalia</taxon>
        <taxon>Eutheria</taxon>
        <taxon>Euarchontoglires</taxon>
        <taxon>Glires</taxon>
        <taxon>Rodentia</taxon>
        <taxon>Myomorpha</taxon>
        <taxon>Muroidea</taxon>
        <taxon>Muridae</taxon>
        <taxon>Murinae</taxon>
        <taxon>Rattus</taxon>
    </lineage>
</organism>
<evidence type="ECO:0000313" key="2">
    <source>
        <dbReference type="Proteomes" id="UP000234681"/>
    </source>
</evidence>
<sequence length="71" mass="7952">MQQGQLLPTPVVIQSTPSVTIFLKLWTKSPSSVKLLFWEVCCHSDKKTNQQAMVAHSLRSITWGAQAIRSL</sequence>
<reference evidence="1 2" key="2">
    <citation type="submission" date="2005-07" db="EMBL/GenBank/DDBJ databases">
        <authorList>
            <person name="Mural R.J."/>
            <person name="Li P.W."/>
            <person name="Adams M.D."/>
            <person name="Amanatides P.G."/>
            <person name="Baden-Tillson H."/>
            <person name="Barnstead M."/>
            <person name="Chin S.H."/>
            <person name="Dew I."/>
            <person name="Evans C.A."/>
            <person name="Ferriera S."/>
            <person name="Flanigan M."/>
            <person name="Fosler C."/>
            <person name="Glodek A."/>
            <person name="Gu Z."/>
            <person name="Holt R.A."/>
            <person name="Jennings D."/>
            <person name="Kraft C.L."/>
            <person name="Lu F."/>
            <person name="Nguyen T."/>
            <person name="Nusskern D.R."/>
            <person name="Pfannkoch C.M."/>
            <person name="Sitter C."/>
            <person name="Sutton G.G."/>
            <person name="Venter J.C."/>
            <person name="Wang Z."/>
            <person name="Woodage T."/>
            <person name="Zheng X.H."/>
            <person name="Zhong F."/>
        </authorList>
    </citation>
    <scope>NUCLEOTIDE SEQUENCE [LARGE SCALE GENOMIC DNA]</scope>
    <source>
        <strain evidence="1">BN</strain>
        <strain evidence="2">BN, Sprague-Dawley</strain>
    </source>
</reference>
<proteinExistence type="predicted"/>
<reference evidence="1" key="1">
    <citation type="journal article" date="2005" name="Genome Res.">
        <title>Gene and alternative splicing annotation with AIR.</title>
        <authorList>
            <person name="Florea L."/>
            <person name="Di Francesco V."/>
            <person name="Miller J."/>
            <person name="Turner R."/>
            <person name="Yao A."/>
            <person name="Harris M."/>
            <person name="Walenz B."/>
            <person name="Mobarry C."/>
            <person name="Merkulov G.V."/>
            <person name="Charlab R."/>
            <person name="Dew I."/>
            <person name="Deng Z."/>
            <person name="Istrail S."/>
            <person name="Li P."/>
            <person name="Sutton G."/>
        </authorList>
    </citation>
    <scope>NUCLEOTIDE SEQUENCE</scope>
    <source>
        <strain evidence="1">BN</strain>
    </source>
</reference>
<dbReference type="EMBL" id="CH473948">
    <property type="protein sequence ID" value="EDM06222.1"/>
    <property type="molecule type" value="Genomic_DNA"/>
</dbReference>